<dbReference type="AlphaFoldDB" id="A0A935CCB4"/>
<evidence type="ECO:0000256" key="9">
    <source>
        <dbReference type="SAM" id="MobiDB-lite"/>
    </source>
</evidence>
<keyword evidence="4 7" id="KW-0067">ATP-binding</keyword>
<protein>
    <recommendedName>
        <fullName evidence="7">Lysine--tRNA ligase</fullName>
        <ecNumber evidence="7">6.1.1.6</ecNumber>
    </recommendedName>
    <alternativeName>
        <fullName evidence="7">Lysyl-tRNA synthetase</fullName>
        <shortName evidence="7">LysRS</shortName>
    </alternativeName>
</protein>
<accession>A0A935CCB4</accession>
<proteinExistence type="inferred from homology"/>
<dbReference type="Gene3D" id="3.30.930.10">
    <property type="entry name" value="Bira Bifunctional Protein, Domain 2"/>
    <property type="match status" value="1"/>
</dbReference>
<dbReference type="HAMAP" id="MF_00252">
    <property type="entry name" value="Lys_tRNA_synth_class2"/>
    <property type="match status" value="1"/>
</dbReference>
<sequence length="553" mass="60932">MVRTRSRNSVHPQPPNAKGLCREPVSRRRGASGRHRGTRYPGPVTSVPTDQTVPTDPTGPSDEVDDLPEQLRVRRDKRDRLIASGHAAYPVWVDRTHSLGDLRRDWGHLEAGQETEAVVRTAGRVMYIRNTGKLCFATLQEGAGTRLQVMLSLAEVGEAALADWKALVDLGDHVAVEGRVVSSKRGELSVMATSWQMASKALRPMPTLHKDLSEETRVRQRYADLVVRQEARDMVRLRARATRAIREVLDSQGYLEIETPVLQLVHGGAAARPFRTHLNAFDQQMTLRIALELNLKKAVVGGVDRVYEMGRIFRNEGVDGTHSPEFTMLEAYQAYGDQTTIAGLIRDLYLGVADALGTRVVQTPRGEVDLGGEWRWLPVYDAVSDAVGEEVTLATPVETLRRYAAAHDVPLDPAWGADKVVLELLSELVEPKVLQPTFFCDYPAIAQPLARPHRSVPGLIEAWDLIIAGVERGTGFSELIDPVIQRQVLEAQSLLAAGGDPEAMALDEDFLRALEFGAPPMGGLGLGIDRLVMLFTGASIRETILFPLLKPED</sequence>
<dbReference type="GO" id="GO:0005524">
    <property type="term" value="F:ATP binding"/>
    <property type="evidence" value="ECO:0007669"/>
    <property type="project" value="UniProtKB-UniRule"/>
</dbReference>
<dbReference type="Gene3D" id="2.40.50.140">
    <property type="entry name" value="Nucleic acid-binding proteins"/>
    <property type="match status" value="1"/>
</dbReference>
<comment type="subcellular location">
    <subcellularLocation>
        <location evidence="7">Cytoplasm</location>
    </subcellularLocation>
</comment>
<dbReference type="InterPro" id="IPR006195">
    <property type="entry name" value="aa-tRNA-synth_II"/>
</dbReference>
<dbReference type="Pfam" id="PF01336">
    <property type="entry name" value="tRNA_anti-codon"/>
    <property type="match status" value="1"/>
</dbReference>
<dbReference type="InterPro" id="IPR004364">
    <property type="entry name" value="Aa-tRNA-synt_II"/>
</dbReference>
<evidence type="ECO:0000259" key="10">
    <source>
        <dbReference type="PROSITE" id="PS50862"/>
    </source>
</evidence>
<evidence type="ECO:0000256" key="8">
    <source>
        <dbReference type="RuleBase" id="RU000336"/>
    </source>
</evidence>
<dbReference type="PRINTS" id="PR00982">
    <property type="entry name" value="TRNASYNTHLYS"/>
</dbReference>
<dbReference type="PANTHER" id="PTHR42918">
    <property type="entry name" value="LYSYL-TRNA SYNTHETASE"/>
    <property type="match status" value="1"/>
</dbReference>
<organism evidence="11 12">
    <name type="scientific">Candidatus Phosphoribacter hodrii</name>
    <dbReference type="NCBI Taxonomy" id="2953743"/>
    <lineage>
        <taxon>Bacteria</taxon>
        <taxon>Bacillati</taxon>
        <taxon>Actinomycetota</taxon>
        <taxon>Actinomycetes</taxon>
        <taxon>Micrococcales</taxon>
        <taxon>Dermatophilaceae</taxon>
        <taxon>Candidatus Phosphoribacter</taxon>
    </lineage>
</organism>
<dbReference type="GO" id="GO:0000287">
    <property type="term" value="F:magnesium ion binding"/>
    <property type="evidence" value="ECO:0007669"/>
    <property type="project" value="UniProtKB-UniRule"/>
</dbReference>
<dbReference type="GO" id="GO:0004824">
    <property type="term" value="F:lysine-tRNA ligase activity"/>
    <property type="evidence" value="ECO:0007669"/>
    <property type="project" value="UniProtKB-UniRule"/>
</dbReference>
<dbReference type="SUPFAM" id="SSF55681">
    <property type="entry name" value="Class II aaRS and biotin synthetases"/>
    <property type="match status" value="1"/>
</dbReference>
<keyword evidence="1 7" id="KW-0436">Ligase</keyword>
<reference evidence="11 12" key="1">
    <citation type="submission" date="2020-10" db="EMBL/GenBank/DDBJ databases">
        <title>Connecting structure to function with the recovery of over 1000 high-quality activated sludge metagenome-assembled genomes encoding full-length rRNA genes using long-read sequencing.</title>
        <authorList>
            <person name="Singleton C.M."/>
            <person name="Petriglieri F."/>
            <person name="Kristensen J.M."/>
            <person name="Kirkegaard R.H."/>
            <person name="Michaelsen T.Y."/>
            <person name="Andersen M.H."/>
            <person name="Karst S.M."/>
            <person name="Dueholm M.S."/>
            <person name="Nielsen P.H."/>
            <person name="Albertsen M."/>
        </authorList>
    </citation>
    <scope>NUCLEOTIDE SEQUENCE [LARGE SCALE GENOMIC DNA]</scope>
    <source>
        <strain evidence="11">AalE_18-Q3-R2-46_BAT3C.188</strain>
    </source>
</reference>
<feature type="compositionally biased region" description="Low complexity" evidence="9">
    <location>
        <begin position="43"/>
        <end position="60"/>
    </location>
</feature>
<dbReference type="PANTHER" id="PTHR42918:SF15">
    <property type="entry name" value="LYSINE--TRNA LIGASE, CHLOROPLASTIC_MITOCHONDRIAL"/>
    <property type="match status" value="1"/>
</dbReference>
<feature type="binding site" evidence="7">
    <location>
        <position position="464"/>
    </location>
    <ligand>
        <name>Mg(2+)</name>
        <dbReference type="ChEBI" id="CHEBI:18420"/>
        <label>1</label>
    </ligand>
</feature>
<dbReference type="Proteomes" id="UP000718281">
    <property type="component" value="Unassembled WGS sequence"/>
</dbReference>
<dbReference type="InterPro" id="IPR012340">
    <property type="entry name" value="NA-bd_OB-fold"/>
</dbReference>
<comment type="subunit">
    <text evidence="7">Homodimer.</text>
</comment>
<keyword evidence="7 8" id="KW-0460">Magnesium</keyword>
<dbReference type="GO" id="GO:0000049">
    <property type="term" value="F:tRNA binding"/>
    <property type="evidence" value="ECO:0007669"/>
    <property type="project" value="TreeGrafter"/>
</dbReference>
<dbReference type="EC" id="6.1.1.6" evidence="7"/>
<evidence type="ECO:0000256" key="7">
    <source>
        <dbReference type="HAMAP-Rule" id="MF_00252"/>
    </source>
</evidence>
<dbReference type="GO" id="GO:0006430">
    <property type="term" value="P:lysyl-tRNA aminoacylation"/>
    <property type="evidence" value="ECO:0007669"/>
    <property type="project" value="UniProtKB-UniRule"/>
</dbReference>
<keyword evidence="3 7" id="KW-0547">Nucleotide-binding</keyword>
<evidence type="ECO:0000256" key="3">
    <source>
        <dbReference type="ARBA" id="ARBA00022741"/>
    </source>
</evidence>
<comment type="similarity">
    <text evidence="7">Belongs to the class-II aminoacyl-tRNA synthetase family.</text>
</comment>
<evidence type="ECO:0000256" key="6">
    <source>
        <dbReference type="ARBA" id="ARBA00048573"/>
    </source>
</evidence>
<dbReference type="Pfam" id="PF00152">
    <property type="entry name" value="tRNA-synt_2"/>
    <property type="match status" value="1"/>
</dbReference>
<dbReference type="InterPro" id="IPR044136">
    <property type="entry name" value="Lys-tRNA-ligase_II_N"/>
</dbReference>
<evidence type="ECO:0000313" key="11">
    <source>
        <dbReference type="EMBL" id="MBK6299884.1"/>
    </source>
</evidence>
<keyword evidence="2 7" id="KW-0479">Metal-binding</keyword>
<evidence type="ECO:0000256" key="4">
    <source>
        <dbReference type="ARBA" id="ARBA00022840"/>
    </source>
</evidence>
<feature type="binding site" evidence="7">
    <location>
        <position position="471"/>
    </location>
    <ligand>
        <name>Mg(2+)</name>
        <dbReference type="ChEBI" id="CHEBI:18420"/>
        <label>2</label>
    </ligand>
</feature>
<evidence type="ECO:0000313" key="12">
    <source>
        <dbReference type="Proteomes" id="UP000718281"/>
    </source>
</evidence>
<dbReference type="PROSITE" id="PS50862">
    <property type="entry name" value="AA_TRNA_LIGASE_II"/>
    <property type="match status" value="1"/>
</dbReference>
<evidence type="ECO:0000256" key="2">
    <source>
        <dbReference type="ARBA" id="ARBA00022723"/>
    </source>
</evidence>
<gene>
    <name evidence="7 11" type="primary">lysS</name>
    <name evidence="11" type="ORF">IPF40_02120</name>
</gene>
<feature type="region of interest" description="Disordered" evidence="9">
    <location>
        <begin position="1"/>
        <end position="68"/>
    </location>
</feature>
<dbReference type="EMBL" id="JADIXZ010000001">
    <property type="protein sequence ID" value="MBK6299884.1"/>
    <property type="molecule type" value="Genomic_DNA"/>
</dbReference>
<feature type="domain" description="Aminoacyl-transfer RNA synthetases class-II family profile" evidence="10">
    <location>
        <begin position="236"/>
        <end position="551"/>
    </location>
</feature>
<evidence type="ECO:0000256" key="1">
    <source>
        <dbReference type="ARBA" id="ARBA00022598"/>
    </source>
</evidence>
<keyword evidence="7" id="KW-0963">Cytoplasm</keyword>
<comment type="cofactor">
    <cofactor evidence="7 8">
        <name>Mg(2+)</name>
        <dbReference type="ChEBI" id="CHEBI:18420"/>
    </cofactor>
    <text evidence="7 8">Binds 3 Mg(2+) ions per subunit.</text>
</comment>
<feature type="compositionally biased region" description="Basic residues" evidence="9">
    <location>
        <begin position="27"/>
        <end position="38"/>
    </location>
</feature>
<dbReference type="InterPro" id="IPR018149">
    <property type="entry name" value="Lys-tRNA-synth_II_C"/>
</dbReference>
<dbReference type="NCBIfam" id="NF001756">
    <property type="entry name" value="PRK00484.1"/>
    <property type="match status" value="1"/>
</dbReference>
<feature type="binding site" evidence="7">
    <location>
        <position position="471"/>
    </location>
    <ligand>
        <name>Mg(2+)</name>
        <dbReference type="ChEBI" id="CHEBI:18420"/>
        <label>1</label>
    </ligand>
</feature>
<comment type="catalytic activity">
    <reaction evidence="6 7 8">
        <text>tRNA(Lys) + L-lysine + ATP = L-lysyl-tRNA(Lys) + AMP + diphosphate</text>
        <dbReference type="Rhea" id="RHEA:20792"/>
        <dbReference type="Rhea" id="RHEA-COMP:9696"/>
        <dbReference type="Rhea" id="RHEA-COMP:9697"/>
        <dbReference type="ChEBI" id="CHEBI:30616"/>
        <dbReference type="ChEBI" id="CHEBI:32551"/>
        <dbReference type="ChEBI" id="CHEBI:33019"/>
        <dbReference type="ChEBI" id="CHEBI:78442"/>
        <dbReference type="ChEBI" id="CHEBI:78529"/>
        <dbReference type="ChEBI" id="CHEBI:456215"/>
        <dbReference type="EC" id="6.1.1.6"/>
    </reaction>
</comment>
<dbReference type="GO" id="GO:0005829">
    <property type="term" value="C:cytosol"/>
    <property type="evidence" value="ECO:0007669"/>
    <property type="project" value="TreeGrafter"/>
</dbReference>
<dbReference type="CDD" id="cd04322">
    <property type="entry name" value="LysRS_N"/>
    <property type="match status" value="1"/>
</dbReference>
<keyword evidence="7" id="KW-0648">Protein biosynthesis</keyword>
<dbReference type="InterPro" id="IPR002313">
    <property type="entry name" value="Lys-tRNA-ligase_II"/>
</dbReference>
<name>A0A935CCB4_9MICO</name>
<dbReference type="InterPro" id="IPR045864">
    <property type="entry name" value="aa-tRNA-synth_II/BPL/LPL"/>
</dbReference>
<dbReference type="SUPFAM" id="SSF50249">
    <property type="entry name" value="Nucleic acid-binding proteins"/>
    <property type="match status" value="1"/>
</dbReference>
<keyword evidence="5 7" id="KW-0030">Aminoacyl-tRNA synthetase</keyword>
<evidence type="ECO:0000256" key="5">
    <source>
        <dbReference type="ARBA" id="ARBA00023146"/>
    </source>
</evidence>
<dbReference type="NCBIfam" id="TIGR00499">
    <property type="entry name" value="lysS_bact"/>
    <property type="match status" value="1"/>
</dbReference>
<dbReference type="InterPro" id="IPR004365">
    <property type="entry name" value="NA-bd_OB_tRNA"/>
</dbReference>
<comment type="caution">
    <text evidence="11">The sequence shown here is derived from an EMBL/GenBank/DDBJ whole genome shotgun (WGS) entry which is preliminary data.</text>
</comment>